<dbReference type="Pfam" id="PF00561">
    <property type="entry name" value="Abhydrolase_1"/>
    <property type="match status" value="1"/>
</dbReference>
<dbReference type="PANTHER" id="PTHR43798:SF33">
    <property type="entry name" value="HYDROLASE, PUTATIVE (AFU_ORTHOLOGUE AFUA_2G14860)-RELATED"/>
    <property type="match status" value="1"/>
</dbReference>
<dbReference type="InterPro" id="IPR000073">
    <property type="entry name" value="AB_hydrolase_1"/>
</dbReference>
<evidence type="ECO:0000313" key="3">
    <source>
        <dbReference type="Proteomes" id="UP000501094"/>
    </source>
</evidence>
<dbReference type="InterPro" id="IPR050266">
    <property type="entry name" value="AB_hydrolase_sf"/>
</dbReference>
<proteinExistence type="predicted"/>
<organism evidence="2 3">
    <name type="scientific">Candidatus Pelagibacter giovannonii</name>
    <dbReference type="NCBI Taxonomy" id="2563896"/>
    <lineage>
        <taxon>Bacteria</taxon>
        <taxon>Pseudomonadati</taxon>
        <taxon>Pseudomonadota</taxon>
        <taxon>Alphaproteobacteria</taxon>
        <taxon>Candidatus Pelagibacterales</taxon>
        <taxon>Candidatus Pelagibacteraceae</taxon>
        <taxon>Candidatus Pelagibacter</taxon>
    </lineage>
</organism>
<sequence length="258" mass="29209">MIFQVDNKNVFASDSGKGIDKKKFTIILLHGSGLSHIVWSLTEQYLSNQNYNVLAIDLPGHGSSEGDCLKSIEEISDWLEKVFKELNISELTIIGHSQGCLEALEYSSRYSERVKNLIFVGGSYRMPVNQDLIDLAESGDNKAVQLMMKWSYENSKKFIGGNPVNKIINSPRDIREVLATDLVACNNYKNGSEALRLIKCPTLFIFGELDKMVNLEKGMKFAELIPNSKTHIIKDCGHMIMFEKAFEMREKISEFLKK</sequence>
<dbReference type="SUPFAM" id="SSF53474">
    <property type="entry name" value="alpha/beta-Hydrolases"/>
    <property type="match status" value="1"/>
</dbReference>
<dbReference type="KEGG" id="peg:E5R92_05085"/>
<evidence type="ECO:0000259" key="1">
    <source>
        <dbReference type="Pfam" id="PF00561"/>
    </source>
</evidence>
<dbReference type="Proteomes" id="UP000501094">
    <property type="component" value="Chromosome"/>
</dbReference>
<dbReference type="GO" id="GO:0016787">
    <property type="term" value="F:hydrolase activity"/>
    <property type="evidence" value="ECO:0007669"/>
    <property type="project" value="UniProtKB-KW"/>
</dbReference>
<keyword evidence="2" id="KW-0378">Hydrolase</keyword>
<protein>
    <submittedName>
        <fullName evidence="2">Alpha/beta hydrolase</fullName>
    </submittedName>
</protein>
<keyword evidence="3" id="KW-1185">Reference proteome</keyword>
<dbReference type="InterPro" id="IPR029058">
    <property type="entry name" value="AB_hydrolase_fold"/>
</dbReference>
<dbReference type="EMBL" id="CP038852">
    <property type="protein sequence ID" value="QIZ21153.1"/>
    <property type="molecule type" value="Genomic_DNA"/>
</dbReference>
<reference evidence="2 3" key="1">
    <citation type="journal article" date="2020" name="Nat. Microbiol.">
        <title>Lysogenic host-virus interactions in SAR11 marine bacteria.</title>
        <authorList>
            <person name="Morris R.M."/>
            <person name="Cain K.R."/>
            <person name="Hvorecny K.L."/>
            <person name="Kollman J.M."/>
        </authorList>
    </citation>
    <scope>NUCLEOTIDE SEQUENCE [LARGE SCALE GENOMIC DNA]</scope>
    <source>
        <strain evidence="2 3">NP1</strain>
    </source>
</reference>
<dbReference type="GO" id="GO:0016020">
    <property type="term" value="C:membrane"/>
    <property type="evidence" value="ECO:0007669"/>
    <property type="project" value="TreeGrafter"/>
</dbReference>
<dbReference type="Gene3D" id="3.40.50.1820">
    <property type="entry name" value="alpha/beta hydrolase"/>
    <property type="match status" value="1"/>
</dbReference>
<evidence type="ECO:0000313" key="2">
    <source>
        <dbReference type="EMBL" id="QIZ21153.1"/>
    </source>
</evidence>
<feature type="domain" description="AB hydrolase-1" evidence="1">
    <location>
        <begin position="25"/>
        <end position="142"/>
    </location>
</feature>
<accession>A0A6H1Q468</accession>
<gene>
    <name evidence="2" type="ORF">E5R92_05085</name>
</gene>
<dbReference type="PRINTS" id="PR00111">
    <property type="entry name" value="ABHYDROLASE"/>
</dbReference>
<dbReference type="PANTHER" id="PTHR43798">
    <property type="entry name" value="MONOACYLGLYCEROL LIPASE"/>
    <property type="match status" value="1"/>
</dbReference>
<dbReference type="RefSeq" id="WP_168607014.1">
    <property type="nucleotide sequence ID" value="NZ_CP038852.1"/>
</dbReference>
<name>A0A6H1Q468_9PROT</name>
<dbReference type="AlphaFoldDB" id="A0A6H1Q468"/>